<dbReference type="AlphaFoldDB" id="A0A6A5W7J8"/>
<proteinExistence type="predicted"/>
<accession>A0A6A5W7J8</accession>
<evidence type="ECO:0000313" key="1">
    <source>
        <dbReference type="EMBL" id="KAF1997088.1"/>
    </source>
</evidence>
<dbReference type="Proteomes" id="UP000799779">
    <property type="component" value="Unassembled WGS sequence"/>
</dbReference>
<sequence length="169" mass="19493">MPLRIPRAFSPRAFSTTFRRRTALPANFNSYVAPTQLNIDTLPPAKVGRLGRWYLPTMAFIALGTLIVQLRQSSPLDSANHKIAFAVYNSYDEHNRAVAKQHSQEERNRMLLESYGNRESLDDMEHALQGYVTMGEQEEKDLKRELNEAYGDRKSLKDVQRALEFYEVQ</sequence>
<dbReference type="EMBL" id="ML977617">
    <property type="protein sequence ID" value="KAF1997088.1"/>
    <property type="molecule type" value="Genomic_DNA"/>
</dbReference>
<protein>
    <submittedName>
        <fullName evidence="1">Uncharacterized protein</fullName>
    </submittedName>
</protein>
<name>A0A6A5W7J8_9PLEO</name>
<keyword evidence="2" id="KW-1185">Reference proteome</keyword>
<dbReference type="OrthoDB" id="4338954at2759"/>
<reference evidence="1" key="1">
    <citation type="journal article" date="2020" name="Stud. Mycol.">
        <title>101 Dothideomycetes genomes: a test case for predicting lifestyles and emergence of pathogens.</title>
        <authorList>
            <person name="Haridas S."/>
            <person name="Albert R."/>
            <person name="Binder M."/>
            <person name="Bloem J."/>
            <person name="Labutti K."/>
            <person name="Salamov A."/>
            <person name="Andreopoulos B."/>
            <person name="Baker S."/>
            <person name="Barry K."/>
            <person name="Bills G."/>
            <person name="Bluhm B."/>
            <person name="Cannon C."/>
            <person name="Castanera R."/>
            <person name="Culley D."/>
            <person name="Daum C."/>
            <person name="Ezra D."/>
            <person name="Gonzalez J."/>
            <person name="Henrissat B."/>
            <person name="Kuo A."/>
            <person name="Liang C."/>
            <person name="Lipzen A."/>
            <person name="Lutzoni F."/>
            <person name="Magnuson J."/>
            <person name="Mondo S."/>
            <person name="Nolan M."/>
            <person name="Ohm R."/>
            <person name="Pangilinan J."/>
            <person name="Park H.-J."/>
            <person name="Ramirez L."/>
            <person name="Alfaro M."/>
            <person name="Sun H."/>
            <person name="Tritt A."/>
            <person name="Yoshinaga Y."/>
            <person name="Zwiers L.-H."/>
            <person name="Turgeon B."/>
            <person name="Goodwin S."/>
            <person name="Spatafora J."/>
            <person name="Crous P."/>
            <person name="Grigoriev I."/>
        </authorList>
    </citation>
    <scope>NUCLEOTIDE SEQUENCE</scope>
    <source>
        <strain evidence="1">CBS 123094</strain>
    </source>
</reference>
<organism evidence="1 2">
    <name type="scientific">Amniculicola lignicola CBS 123094</name>
    <dbReference type="NCBI Taxonomy" id="1392246"/>
    <lineage>
        <taxon>Eukaryota</taxon>
        <taxon>Fungi</taxon>
        <taxon>Dikarya</taxon>
        <taxon>Ascomycota</taxon>
        <taxon>Pezizomycotina</taxon>
        <taxon>Dothideomycetes</taxon>
        <taxon>Pleosporomycetidae</taxon>
        <taxon>Pleosporales</taxon>
        <taxon>Amniculicolaceae</taxon>
        <taxon>Amniculicola</taxon>
    </lineage>
</organism>
<evidence type="ECO:0000313" key="2">
    <source>
        <dbReference type="Proteomes" id="UP000799779"/>
    </source>
</evidence>
<gene>
    <name evidence="1" type="ORF">P154DRAFT_298411</name>
</gene>